<dbReference type="Gene3D" id="3.40.630.30">
    <property type="match status" value="1"/>
</dbReference>
<dbReference type="Pfam" id="PF13673">
    <property type="entry name" value="Acetyltransf_10"/>
    <property type="match status" value="1"/>
</dbReference>
<dbReference type="InterPro" id="IPR000182">
    <property type="entry name" value="GNAT_dom"/>
</dbReference>
<dbReference type="SUPFAM" id="SSF55729">
    <property type="entry name" value="Acyl-CoA N-acyltransferases (Nat)"/>
    <property type="match status" value="1"/>
</dbReference>
<proteinExistence type="predicted"/>
<sequence>MQWQCVSFNDLSNLQLHQIYAARCAVFILEQNCPYLDIDGKDPQCHHLIAWDPDGEVAAYTRIVPAGLSFAEPSIGRVLSSKKWRGTGIGKMLITNSIAALRELYPNAPIRIGAQAYLEKFYASFGFVTVSEMYLEDDIPHVDMLLAAEIK</sequence>
<gene>
    <name evidence="2" type="ORF">H8K32_12545</name>
</gene>
<name>A0A923KPK4_9BURK</name>
<dbReference type="PROSITE" id="PS51186">
    <property type="entry name" value="GNAT"/>
    <property type="match status" value="1"/>
</dbReference>
<organism evidence="2 3">
    <name type="scientific">Undibacterium jejuense</name>
    <dbReference type="NCBI Taxonomy" id="1344949"/>
    <lineage>
        <taxon>Bacteria</taxon>
        <taxon>Pseudomonadati</taxon>
        <taxon>Pseudomonadota</taxon>
        <taxon>Betaproteobacteria</taxon>
        <taxon>Burkholderiales</taxon>
        <taxon>Oxalobacteraceae</taxon>
        <taxon>Undibacterium</taxon>
    </lineage>
</organism>
<dbReference type="GO" id="GO:0016747">
    <property type="term" value="F:acyltransferase activity, transferring groups other than amino-acyl groups"/>
    <property type="evidence" value="ECO:0007669"/>
    <property type="project" value="InterPro"/>
</dbReference>
<protein>
    <submittedName>
        <fullName evidence="2">GNAT family N-acetyltransferase</fullName>
    </submittedName>
</protein>
<accession>A0A923KPK4</accession>
<evidence type="ECO:0000313" key="3">
    <source>
        <dbReference type="Proteomes" id="UP000634011"/>
    </source>
</evidence>
<evidence type="ECO:0000259" key="1">
    <source>
        <dbReference type="PROSITE" id="PS51186"/>
    </source>
</evidence>
<dbReference type="AlphaFoldDB" id="A0A923KPK4"/>
<dbReference type="Proteomes" id="UP000634011">
    <property type="component" value="Unassembled WGS sequence"/>
</dbReference>
<comment type="caution">
    <text evidence="2">The sequence shown here is derived from an EMBL/GenBank/DDBJ whole genome shotgun (WGS) entry which is preliminary data.</text>
</comment>
<keyword evidence="3" id="KW-1185">Reference proteome</keyword>
<dbReference type="InterPro" id="IPR016181">
    <property type="entry name" value="Acyl_CoA_acyltransferase"/>
</dbReference>
<reference evidence="2" key="1">
    <citation type="submission" date="2020-08" db="EMBL/GenBank/DDBJ databases">
        <title>Novel species isolated from subtropical streams in China.</title>
        <authorList>
            <person name="Lu H."/>
        </authorList>
    </citation>
    <scope>NUCLEOTIDE SEQUENCE</scope>
    <source>
        <strain evidence="2">KACC 12607</strain>
    </source>
</reference>
<dbReference type="CDD" id="cd04301">
    <property type="entry name" value="NAT_SF"/>
    <property type="match status" value="1"/>
</dbReference>
<dbReference type="EMBL" id="JACOFV010000011">
    <property type="protein sequence ID" value="MBC3862933.1"/>
    <property type="molecule type" value="Genomic_DNA"/>
</dbReference>
<evidence type="ECO:0000313" key="2">
    <source>
        <dbReference type="EMBL" id="MBC3862933.1"/>
    </source>
</evidence>
<feature type="domain" description="N-acetyltransferase" evidence="1">
    <location>
        <begin position="6"/>
        <end position="149"/>
    </location>
</feature>